<dbReference type="Gene3D" id="3.40.50.300">
    <property type="entry name" value="P-loop containing nucleotide triphosphate hydrolases"/>
    <property type="match status" value="1"/>
</dbReference>
<dbReference type="PANTHER" id="PTHR13696">
    <property type="entry name" value="P-LOOP CONTAINING NUCLEOSIDE TRIPHOSPHATE HYDROLASE"/>
    <property type="match status" value="1"/>
</dbReference>
<protein>
    <submittedName>
        <fullName evidence="2">AAA family ATPase</fullName>
    </submittedName>
</protein>
<dbReference type="PANTHER" id="PTHR13696:SF96">
    <property type="entry name" value="COBQ_COBB_MIND_PARA NUCLEOTIDE BINDING DOMAIN-CONTAINING PROTEIN"/>
    <property type="match status" value="1"/>
</dbReference>
<comment type="caution">
    <text evidence="2">The sequence shown here is derived from an EMBL/GenBank/DDBJ whole genome shotgun (WGS) entry which is preliminary data.</text>
</comment>
<sequence length="204" mass="21959">MKVYSIVSNKGGCGKTSLAVNIAIAMHVEGQSGLIIDCDPQATATVWGQQREEDEPGTIPAQGHQIKTIIEEAESQGCDYVVIDTPPHSDQTSLAAARVADVVLIPVRPSLPDIAALSYTDDLVSLAKKREQAHVVINSAPTKGMQNDAQNAIKEIGLNLAPAQFWQRVAFSHSFNSGQGVLEYDPSGKAAAEVKRLMRWLSRL</sequence>
<organism evidence="2 3">
    <name type="scientific">Leptothoe spongobia TAU-MAC 1115</name>
    <dbReference type="NCBI Taxonomy" id="1967444"/>
    <lineage>
        <taxon>Bacteria</taxon>
        <taxon>Bacillati</taxon>
        <taxon>Cyanobacteriota</taxon>
        <taxon>Cyanophyceae</taxon>
        <taxon>Nodosilineales</taxon>
        <taxon>Cymatolegaceae</taxon>
        <taxon>Leptothoe</taxon>
        <taxon>Leptothoe spongobia</taxon>
    </lineage>
</organism>
<dbReference type="RefSeq" id="WP_006513436.1">
    <property type="nucleotide sequence ID" value="NZ_JADOES010000057.1"/>
</dbReference>
<dbReference type="InterPro" id="IPR027417">
    <property type="entry name" value="P-loop_NTPase"/>
</dbReference>
<dbReference type="InterPro" id="IPR002586">
    <property type="entry name" value="CobQ/CobB/MinD/ParA_Nub-bd_dom"/>
</dbReference>
<evidence type="ECO:0000313" key="3">
    <source>
        <dbReference type="Proteomes" id="UP000717364"/>
    </source>
</evidence>
<evidence type="ECO:0000259" key="1">
    <source>
        <dbReference type="Pfam" id="PF01656"/>
    </source>
</evidence>
<evidence type="ECO:0000313" key="2">
    <source>
        <dbReference type="EMBL" id="MBT9317735.1"/>
    </source>
</evidence>
<dbReference type="Proteomes" id="UP000717364">
    <property type="component" value="Unassembled WGS sequence"/>
</dbReference>
<gene>
    <name evidence="2" type="ORF">IXB50_20140</name>
</gene>
<dbReference type="CDD" id="cd02042">
    <property type="entry name" value="ParAB_family"/>
    <property type="match status" value="1"/>
</dbReference>
<accession>A0A947DIP3</accession>
<feature type="domain" description="CobQ/CobB/MinD/ParA nucleotide binding" evidence="1">
    <location>
        <begin position="5"/>
        <end position="153"/>
    </location>
</feature>
<dbReference type="InterPro" id="IPR050678">
    <property type="entry name" value="DNA_Partitioning_ATPase"/>
</dbReference>
<dbReference type="SUPFAM" id="SSF52540">
    <property type="entry name" value="P-loop containing nucleoside triphosphate hydrolases"/>
    <property type="match status" value="1"/>
</dbReference>
<dbReference type="EMBL" id="JADOES010000057">
    <property type="protein sequence ID" value="MBT9317735.1"/>
    <property type="molecule type" value="Genomic_DNA"/>
</dbReference>
<dbReference type="Pfam" id="PF01656">
    <property type="entry name" value="CbiA"/>
    <property type="match status" value="1"/>
</dbReference>
<dbReference type="PIRSF" id="PIRSF009320">
    <property type="entry name" value="Nuc_binding_HP_1000"/>
    <property type="match status" value="1"/>
</dbReference>
<keyword evidence="3" id="KW-1185">Reference proteome</keyword>
<reference evidence="2" key="2">
    <citation type="journal article" date="2021" name="Mar. Drugs">
        <title>Genome Reduction and Secondary Metabolism of the Marine Sponge-Associated Cyanobacterium Leptothoe.</title>
        <authorList>
            <person name="Konstantinou D."/>
            <person name="Popin R.V."/>
            <person name="Fewer D.P."/>
            <person name="Sivonen K."/>
            <person name="Gkelis S."/>
        </authorList>
    </citation>
    <scope>NUCLEOTIDE SEQUENCE</scope>
    <source>
        <strain evidence="2">TAU-MAC 1115</strain>
    </source>
</reference>
<dbReference type="AlphaFoldDB" id="A0A947DIP3"/>
<name>A0A947DIP3_9CYAN</name>
<reference evidence="2" key="1">
    <citation type="submission" date="2020-11" db="EMBL/GenBank/DDBJ databases">
        <authorList>
            <person name="Konstantinou D."/>
            <person name="Gkelis S."/>
            <person name="Popin R."/>
            <person name="Fewer D."/>
            <person name="Sivonen K."/>
        </authorList>
    </citation>
    <scope>NUCLEOTIDE SEQUENCE</scope>
    <source>
        <strain evidence="2">TAU-MAC 1115</strain>
    </source>
</reference>
<proteinExistence type="predicted"/>